<reference evidence="2" key="1">
    <citation type="submission" date="2022-01" db="EMBL/GenBank/DDBJ databases">
        <title>Genome Sequence Resource for Two Populations of Ditylenchus destructor, the Migratory Endoparasitic Phytonematode.</title>
        <authorList>
            <person name="Zhang H."/>
            <person name="Lin R."/>
            <person name="Xie B."/>
        </authorList>
    </citation>
    <scope>NUCLEOTIDE SEQUENCE</scope>
    <source>
        <strain evidence="2">BazhouSP</strain>
    </source>
</reference>
<feature type="compositionally biased region" description="Basic and acidic residues" evidence="1">
    <location>
        <begin position="147"/>
        <end position="157"/>
    </location>
</feature>
<proteinExistence type="predicted"/>
<sequence length="157" mass="18044">MARLDLNLICRRAQNPTPTPNWHQHKVFLQNQSQAAAHHPIKRWAPLVGTEHCAFFPNPRKWETTCNCTLYRIHITGGEPNGQQRIKQRQIQRRLYKGLQCQRKTSCMSTPAYADKGRSRMPTVHSLPPKPEVEITKPQRCAVGHPTRKDPIGDPEI</sequence>
<evidence type="ECO:0000256" key="1">
    <source>
        <dbReference type="SAM" id="MobiDB-lite"/>
    </source>
</evidence>
<evidence type="ECO:0000313" key="3">
    <source>
        <dbReference type="Proteomes" id="UP001201812"/>
    </source>
</evidence>
<accession>A0AAD4MY74</accession>
<evidence type="ECO:0000313" key="2">
    <source>
        <dbReference type="EMBL" id="KAI1709294.1"/>
    </source>
</evidence>
<name>A0AAD4MY74_9BILA</name>
<dbReference type="AlphaFoldDB" id="A0AAD4MY74"/>
<protein>
    <submittedName>
        <fullName evidence="2">Uncharacterized protein</fullName>
    </submittedName>
</protein>
<feature type="region of interest" description="Disordered" evidence="1">
    <location>
        <begin position="110"/>
        <end position="157"/>
    </location>
</feature>
<comment type="caution">
    <text evidence="2">The sequence shown here is derived from an EMBL/GenBank/DDBJ whole genome shotgun (WGS) entry which is preliminary data.</text>
</comment>
<gene>
    <name evidence="2" type="ORF">DdX_11366</name>
</gene>
<organism evidence="2 3">
    <name type="scientific">Ditylenchus destructor</name>
    <dbReference type="NCBI Taxonomy" id="166010"/>
    <lineage>
        <taxon>Eukaryota</taxon>
        <taxon>Metazoa</taxon>
        <taxon>Ecdysozoa</taxon>
        <taxon>Nematoda</taxon>
        <taxon>Chromadorea</taxon>
        <taxon>Rhabditida</taxon>
        <taxon>Tylenchina</taxon>
        <taxon>Tylenchomorpha</taxon>
        <taxon>Sphaerularioidea</taxon>
        <taxon>Anguinidae</taxon>
        <taxon>Anguininae</taxon>
        <taxon>Ditylenchus</taxon>
    </lineage>
</organism>
<dbReference type="EMBL" id="JAKKPZ010000031">
    <property type="protein sequence ID" value="KAI1709294.1"/>
    <property type="molecule type" value="Genomic_DNA"/>
</dbReference>
<keyword evidence="3" id="KW-1185">Reference proteome</keyword>
<dbReference type="Proteomes" id="UP001201812">
    <property type="component" value="Unassembled WGS sequence"/>
</dbReference>